<evidence type="ECO:0000256" key="2">
    <source>
        <dbReference type="SAM" id="Phobius"/>
    </source>
</evidence>
<evidence type="ECO:0000313" key="4">
    <source>
        <dbReference type="Proteomes" id="UP000196531"/>
    </source>
</evidence>
<feature type="region of interest" description="Disordered" evidence="1">
    <location>
        <begin position="83"/>
        <end position="303"/>
    </location>
</feature>
<feature type="compositionally biased region" description="Acidic residues" evidence="1">
    <location>
        <begin position="142"/>
        <end position="151"/>
    </location>
</feature>
<dbReference type="EMBL" id="MAAO01000006">
    <property type="protein sequence ID" value="OUR96323.1"/>
    <property type="molecule type" value="Genomic_DNA"/>
</dbReference>
<dbReference type="Proteomes" id="UP000196531">
    <property type="component" value="Unassembled WGS sequence"/>
</dbReference>
<comment type="caution">
    <text evidence="3">The sequence shown here is derived from an EMBL/GenBank/DDBJ whole genome shotgun (WGS) entry which is preliminary data.</text>
</comment>
<accession>A0A1Y5F608</accession>
<evidence type="ECO:0008006" key="5">
    <source>
        <dbReference type="Google" id="ProtNLM"/>
    </source>
</evidence>
<feature type="compositionally biased region" description="Acidic residues" evidence="1">
    <location>
        <begin position="112"/>
        <end position="125"/>
    </location>
</feature>
<keyword evidence="2" id="KW-1133">Transmembrane helix</keyword>
<gene>
    <name evidence="3" type="ORF">A9Q84_08180</name>
</gene>
<protein>
    <recommendedName>
        <fullName evidence="5">GYF domain-containing protein</fullName>
    </recommendedName>
</protein>
<feature type="compositionally biased region" description="Polar residues" evidence="1">
    <location>
        <begin position="181"/>
        <end position="196"/>
    </location>
</feature>
<name>A0A1Y5F608_9BACT</name>
<reference evidence="4" key="1">
    <citation type="journal article" date="2017" name="Proc. Natl. Acad. Sci. U.S.A.">
        <title>Simulation of Deepwater Horizon oil plume reveals substrate specialization within a complex community of hydrocarbon-degraders.</title>
        <authorList>
            <person name="Hu P."/>
            <person name="Dubinsky E.A."/>
            <person name="Probst A.J."/>
            <person name="Wang J."/>
            <person name="Sieber C.M.K."/>
            <person name="Tom L.M."/>
            <person name="Gardinali P."/>
            <person name="Banfield J.F."/>
            <person name="Atlas R.M."/>
            <person name="Andersen G.L."/>
        </authorList>
    </citation>
    <scope>NUCLEOTIDE SEQUENCE [LARGE SCALE GENOMIC DNA]</scope>
</reference>
<organism evidence="3 4">
    <name type="scientific">Halobacteriovorax marinus</name>
    <dbReference type="NCBI Taxonomy" id="97084"/>
    <lineage>
        <taxon>Bacteria</taxon>
        <taxon>Pseudomonadati</taxon>
        <taxon>Bdellovibrionota</taxon>
        <taxon>Bacteriovoracia</taxon>
        <taxon>Bacteriovoracales</taxon>
        <taxon>Halobacteriovoraceae</taxon>
        <taxon>Halobacteriovorax</taxon>
    </lineage>
</organism>
<dbReference type="AlphaFoldDB" id="A0A1Y5F608"/>
<keyword evidence="2" id="KW-0472">Membrane</keyword>
<feature type="compositionally biased region" description="Polar residues" evidence="1">
    <location>
        <begin position="83"/>
        <end position="94"/>
    </location>
</feature>
<proteinExistence type="predicted"/>
<evidence type="ECO:0000313" key="3">
    <source>
        <dbReference type="EMBL" id="OUR96323.1"/>
    </source>
</evidence>
<keyword evidence="2" id="KW-0812">Transmembrane</keyword>
<feature type="transmembrane region" description="Helical" evidence="2">
    <location>
        <begin position="312"/>
        <end position="332"/>
    </location>
</feature>
<sequence length="366" mass="40023">MEKCWLIRTKNKQILGPVSKQKILDFVKKGSLAPDDEITSGNGYWFSIKEKTLIEKYLNGDIPQGFNPVTEAPNVLTTAETQGNELTGSLNPNTMPKKESAPEVVAEPALTTEDEDQVPSEDDLGYPDMGASSESSAKPTGDDLEYPEMGDLEYPNMSDVATPTKPTPVQAPVNKVEAPSPVTQVKASANVETQEPGNDEEGKLPESDDLDYPDMGMEAAPAAPVATVDEDATDPGFDFSESSADESAKVSEAVGEKTQDEIIFSEPPLVNEDVAPDFPTEEVSEDSTSKKKSKKQLKKTKKKNQNQRNDKFLLYILFILVGVILFGAYYYFTNVLNSDITKVENPFIQSVHAQVEPKGFAKKKTL</sequence>
<feature type="compositionally biased region" description="Basic and acidic residues" evidence="1">
    <location>
        <begin position="246"/>
        <end position="260"/>
    </location>
</feature>
<evidence type="ECO:0000256" key="1">
    <source>
        <dbReference type="SAM" id="MobiDB-lite"/>
    </source>
</evidence>
<feature type="compositionally biased region" description="Basic residues" evidence="1">
    <location>
        <begin position="290"/>
        <end position="303"/>
    </location>
</feature>